<dbReference type="InterPro" id="IPR002112">
    <property type="entry name" value="Leuzip_Jun"/>
</dbReference>
<dbReference type="WBParaSite" id="SBAD_0000710201-mRNA-1">
    <property type="protein sequence ID" value="SBAD_0000710201-mRNA-1"/>
    <property type="gene ID" value="SBAD_0000710201"/>
</dbReference>
<feature type="coiled-coil region" evidence="5">
    <location>
        <begin position="104"/>
        <end position="165"/>
    </location>
</feature>
<dbReference type="PROSITE" id="PS50217">
    <property type="entry name" value="BZIP"/>
    <property type="match status" value="1"/>
</dbReference>
<dbReference type="GO" id="GO:0005667">
    <property type="term" value="C:transcription regulator complex"/>
    <property type="evidence" value="ECO:0007669"/>
    <property type="project" value="TreeGrafter"/>
</dbReference>
<evidence type="ECO:0000256" key="3">
    <source>
        <dbReference type="ARBA" id="ARBA00023125"/>
    </source>
</evidence>
<sequence>LSKAAVNDKPSRCHSQPQQPAPPLPPATSANVICCTSNACPKSVSGIVPASSSFSCDDSGGGGVGGGEGTCHMAGAPPPVVMSSTSLSPVTFSSGISPMDPDMQERLKLERKRARNRVAATKCRRRKIEKILELEAKVQEISEQNDELAQRAQRLRGEIAGLQRVVAEHCSKGCNAFFQMQRNDNEKNS</sequence>
<dbReference type="Gene3D" id="1.20.5.170">
    <property type="match status" value="1"/>
</dbReference>
<dbReference type="GO" id="GO:0000981">
    <property type="term" value="F:DNA-binding transcription factor activity, RNA polymerase II-specific"/>
    <property type="evidence" value="ECO:0007669"/>
    <property type="project" value="TreeGrafter"/>
</dbReference>
<evidence type="ECO:0000256" key="5">
    <source>
        <dbReference type="SAM" id="Coils"/>
    </source>
</evidence>
<reference evidence="8" key="1">
    <citation type="submission" date="2016-06" db="UniProtKB">
        <authorList>
            <consortium name="WormBaseParasite"/>
        </authorList>
    </citation>
    <scope>IDENTIFICATION</scope>
</reference>
<dbReference type="AlphaFoldDB" id="A0A183IT92"/>
<evidence type="ECO:0000313" key="8">
    <source>
        <dbReference type="WBParaSite" id="SBAD_0000710201-mRNA-1"/>
    </source>
</evidence>
<dbReference type="PANTHER" id="PTHR11462">
    <property type="entry name" value="JUN TRANSCRIPTION FACTOR-RELATED"/>
    <property type="match status" value="1"/>
</dbReference>
<keyword evidence="5" id="KW-0175">Coiled coil</keyword>
<dbReference type="PRINTS" id="PR00043">
    <property type="entry name" value="LEUZIPPRJUN"/>
</dbReference>
<dbReference type="CDD" id="cd14696">
    <property type="entry name" value="bZIP_Jun"/>
    <property type="match status" value="1"/>
</dbReference>
<dbReference type="PANTHER" id="PTHR11462:SF35">
    <property type="entry name" value="TRANSCRIPTION FACTOR JRA"/>
    <property type="match status" value="1"/>
</dbReference>
<dbReference type="GO" id="GO:0051726">
    <property type="term" value="P:regulation of cell cycle"/>
    <property type="evidence" value="ECO:0007669"/>
    <property type="project" value="TreeGrafter"/>
</dbReference>
<dbReference type="InterPro" id="IPR050946">
    <property type="entry name" value="AP-1_TF_bZIP"/>
</dbReference>
<accession>A0A183IT92</accession>
<evidence type="ECO:0000256" key="1">
    <source>
        <dbReference type="ARBA" id="ARBA00006882"/>
    </source>
</evidence>
<dbReference type="SMART" id="SM00338">
    <property type="entry name" value="BRLZ"/>
    <property type="match status" value="1"/>
</dbReference>
<dbReference type="SUPFAM" id="SSF57959">
    <property type="entry name" value="Leucine zipper domain"/>
    <property type="match status" value="1"/>
</dbReference>
<dbReference type="InterPro" id="IPR004827">
    <property type="entry name" value="bZIP"/>
</dbReference>
<evidence type="ECO:0000256" key="4">
    <source>
        <dbReference type="ARBA" id="ARBA00023163"/>
    </source>
</evidence>
<dbReference type="Pfam" id="PF00170">
    <property type="entry name" value="bZIP_1"/>
    <property type="match status" value="1"/>
</dbReference>
<keyword evidence="2" id="KW-0805">Transcription regulation</keyword>
<evidence type="ECO:0000259" key="7">
    <source>
        <dbReference type="PROSITE" id="PS50217"/>
    </source>
</evidence>
<dbReference type="PROSITE" id="PS00036">
    <property type="entry name" value="BZIP_BASIC"/>
    <property type="match status" value="1"/>
</dbReference>
<feature type="domain" description="BZIP" evidence="7">
    <location>
        <begin position="106"/>
        <end position="169"/>
    </location>
</feature>
<proteinExistence type="inferred from homology"/>
<organism evidence="8">
    <name type="scientific">Soboliphyme baturini</name>
    <dbReference type="NCBI Taxonomy" id="241478"/>
    <lineage>
        <taxon>Eukaryota</taxon>
        <taxon>Metazoa</taxon>
        <taxon>Ecdysozoa</taxon>
        <taxon>Nematoda</taxon>
        <taxon>Enoplea</taxon>
        <taxon>Dorylaimia</taxon>
        <taxon>Dioctophymatida</taxon>
        <taxon>Dioctophymatoidea</taxon>
        <taxon>Soboliphymatidae</taxon>
        <taxon>Soboliphyme</taxon>
    </lineage>
</organism>
<evidence type="ECO:0000256" key="6">
    <source>
        <dbReference type="SAM" id="MobiDB-lite"/>
    </source>
</evidence>
<comment type="similarity">
    <text evidence="1">Belongs to the bZIP family. Jun subfamily.</text>
</comment>
<protein>
    <submittedName>
        <fullName evidence="8">BZIP domain-containing protein</fullName>
    </submittedName>
</protein>
<feature type="region of interest" description="Disordered" evidence="6">
    <location>
        <begin position="1"/>
        <end position="28"/>
    </location>
</feature>
<keyword evidence="3" id="KW-0238">DNA-binding</keyword>
<keyword evidence="4" id="KW-0804">Transcription</keyword>
<dbReference type="GO" id="GO:0000978">
    <property type="term" value="F:RNA polymerase II cis-regulatory region sequence-specific DNA binding"/>
    <property type="evidence" value="ECO:0007669"/>
    <property type="project" value="TreeGrafter"/>
</dbReference>
<dbReference type="GO" id="GO:0042127">
    <property type="term" value="P:regulation of cell population proliferation"/>
    <property type="evidence" value="ECO:0007669"/>
    <property type="project" value="TreeGrafter"/>
</dbReference>
<name>A0A183IT92_9BILA</name>
<dbReference type="InterPro" id="IPR046347">
    <property type="entry name" value="bZIP_sf"/>
</dbReference>
<evidence type="ECO:0000256" key="2">
    <source>
        <dbReference type="ARBA" id="ARBA00023015"/>
    </source>
</evidence>